<keyword evidence="4" id="KW-1133">Transmembrane helix</keyword>
<dbReference type="SUPFAM" id="SSF90112">
    <property type="entry name" value="Neurotransmitter-gated ion-channel transmembrane pore"/>
    <property type="match status" value="1"/>
</dbReference>
<keyword evidence="4" id="KW-0812">Transmembrane</keyword>
<dbReference type="GO" id="GO:0016020">
    <property type="term" value="C:membrane"/>
    <property type="evidence" value="ECO:0007669"/>
    <property type="project" value="UniProtKB-SubCell"/>
</dbReference>
<evidence type="ECO:0000313" key="5">
    <source>
        <dbReference type="EMBL" id="CAX82639.1"/>
    </source>
</evidence>
<organism evidence="5">
    <name type="scientific">Schistosoma japonicum</name>
    <name type="common">Blood fluke</name>
    <dbReference type="NCBI Taxonomy" id="6182"/>
    <lineage>
        <taxon>Eukaryota</taxon>
        <taxon>Metazoa</taxon>
        <taxon>Spiralia</taxon>
        <taxon>Lophotrochozoa</taxon>
        <taxon>Platyhelminthes</taxon>
        <taxon>Trematoda</taxon>
        <taxon>Digenea</taxon>
        <taxon>Strigeidida</taxon>
        <taxon>Schistosomatoidea</taxon>
        <taxon>Schistosomatidae</taxon>
        <taxon>Schistosoma</taxon>
    </lineage>
</organism>
<feature type="coiled-coil region" evidence="2">
    <location>
        <begin position="521"/>
        <end position="551"/>
    </location>
</feature>
<feature type="region of interest" description="Disordered" evidence="3">
    <location>
        <begin position="939"/>
        <end position="959"/>
    </location>
</feature>
<dbReference type="FunFam" id="2.70.170.10:FF:000053">
    <property type="entry name" value="Predicted protein"/>
    <property type="match status" value="1"/>
</dbReference>
<dbReference type="SUPFAM" id="SSF63712">
    <property type="entry name" value="Nicotinic receptor ligand binding domain-like"/>
    <property type="match status" value="1"/>
</dbReference>
<sequence>MSGNYTSSSNQWIRNKTLIVPENHNSSTLPYNLRENVNYEPISNYNTLINSKSLDSSQNRHRSPCYMKQSPSLIQKQDTLITDMSRVILTTQIPKSIRKYQPMNEVYSFSKRSYSLLHNQSKLEKEVCPDKVSHSYYKDNHKLTLQQSNLYNHIQLKQPPLETNLPMNKLNISQDYQNRFHLNPNLLPYRMIKPPIHQIRPSFNLVQSKRTRSPEILQNYVINTKQMNRRRTPSPLKFNLIENNEPDIWNIGSAFEYDQSVYLTDSKFKMPITSISSQFNKSKQHINNVNINNCECHSQLSTDDETVSLNTIDSEENRHLLNRHSYSLQKININKYEFNDSTKTLIPLKKSSTRINQAYHHPFSSSCKSVHWNKIHNNPLNKKSIPSDRQIEKILPLNNQLNNTIMNCTELSQLPLTSSIIDQPTTLTKTYGDESGDKWTVYYRNPNIPNVCIEPSSTILDISKLKHSPLQYTSCKLPTNYSNELHSRKNHQMLTSYPNDIETISHGNNKNKHKKHQIISIKQTEKLIHALESLKDSIEKTNYNLELELNEINHFMKYNQNRSFYTQDNDVISHRTSTLTGRIRSRSTNTKYNNRYEHKRKSFTLKHSDEYNNQNRNEKVAVEVRVVFLKIGEIDTLKELYYADAFLQAKWREPKLDGHTAEELSITELEQYWNPLLYIDNILSETKDTQWIMAVRSENGEVYLMERRRIKGVFLETLELNDFPLDVQDLTITVTTERPDTEVDIIPDQVEMSAINIQTFVDQQEWKLHEHVEIKKRIIKQEYSSSMKSHPCLSVTCRAARRPGYFYWNVFLIMFMISGLAFATFAVSPDKAELRLRLSFTLILTSVTFKYVITQSLPKISYLTYMDKYVLMSLFILCIISIWHAVVTLIGLDFDLPDPPGFTSPLPSTTSNNGAFISPTENVNNKYHSPRLIFPEYNNTSSSSSSSSSSRQSVPDQSYSTFHENISSNNVLNSSQTSGKMNTSLHNLSSISPTLSMYSNQHQNDSNLSFIKTTSTPPLPPTTTTSNQTLNSLLKEQINGCSRANRMACSDWKMVQQIEQHVFTSFVTIYILAHAIFIFWLYFDASRRRREMRQKDKDYRATKRPINQYEFGSGTSL</sequence>
<proteinExistence type="evidence at transcript level"/>
<dbReference type="Gene3D" id="1.20.58.390">
    <property type="entry name" value="Neurotransmitter-gated ion-channel transmembrane domain"/>
    <property type="match status" value="1"/>
</dbReference>
<dbReference type="InterPro" id="IPR036719">
    <property type="entry name" value="Neuro-gated_channel_TM_sf"/>
</dbReference>
<dbReference type="InterPro" id="IPR006201">
    <property type="entry name" value="Neur_channel"/>
</dbReference>
<evidence type="ECO:0000256" key="1">
    <source>
        <dbReference type="ARBA" id="ARBA00004141"/>
    </source>
</evidence>
<reference evidence="5" key="1">
    <citation type="journal article" date="2009" name="Nature">
        <title>The Schistosoma japonicum genome reveals features of host-parasite interplay.</title>
        <authorList>
            <person name="Liu F."/>
            <person name="Zhou Y."/>
            <person name="Wang Z.Q."/>
            <person name="Lu G."/>
            <person name="Zheng H."/>
            <person name="Brindley P.J."/>
            <person name="McManus D.P."/>
            <person name="Blair D."/>
            <person name="Zhang Q.H."/>
            <person name="Zhong Y."/>
            <person name="Wang S."/>
            <person name="Han Z.G."/>
            <person name="Chen Z."/>
        </authorList>
    </citation>
    <scope>NUCLEOTIDE SEQUENCE</scope>
    <source>
        <strain evidence="5">Anhui</strain>
    </source>
</reference>
<feature type="transmembrane region" description="Helical" evidence="4">
    <location>
        <begin position="1062"/>
        <end position="1083"/>
    </location>
</feature>
<dbReference type="PANTHER" id="PTHR18945">
    <property type="entry name" value="NEUROTRANSMITTER GATED ION CHANNEL"/>
    <property type="match status" value="1"/>
</dbReference>
<dbReference type="InterPro" id="IPR036734">
    <property type="entry name" value="Neur_chan_lig-bd_sf"/>
</dbReference>
<evidence type="ECO:0000256" key="4">
    <source>
        <dbReference type="SAM" id="Phobius"/>
    </source>
</evidence>
<keyword evidence="4" id="KW-0472">Membrane</keyword>
<feature type="transmembrane region" description="Helical" evidence="4">
    <location>
        <begin position="869"/>
        <end position="892"/>
    </location>
</feature>
<evidence type="ECO:0000256" key="2">
    <source>
        <dbReference type="SAM" id="Coils"/>
    </source>
</evidence>
<dbReference type="GO" id="GO:0004888">
    <property type="term" value="F:transmembrane signaling receptor activity"/>
    <property type="evidence" value="ECO:0007669"/>
    <property type="project" value="InterPro"/>
</dbReference>
<dbReference type="EMBL" id="FN326915">
    <property type="protein sequence ID" value="CAX82639.1"/>
    <property type="molecule type" value="mRNA"/>
</dbReference>
<protein>
    <submittedName>
        <fullName evidence="5">Putative Glra4a protein 175</fullName>
    </submittedName>
</protein>
<dbReference type="InterPro" id="IPR038050">
    <property type="entry name" value="Neuro_actylchol_rec"/>
</dbReference>
<feature type="transmembrane region" description="Helical" evidence="4">
    <location>
        <begin position="805"/>
        <end position="827"/>
    </location>
</feature>
<dbReference type="AlphaFoldDB" id="C7TYG3"/>
<reference evidence="5" key="2">
    <citation type="submission" date="2009-03" db="EMBL/GenBank/DDBJ databases">
        <authorList>
            <person name="Gang L."/>
        </authorList>
    </citation>
    <scope>NUCLEOTIDE SEQUENCE</scope>
    <source>
        <strain evidence="5">Anhui</strain>
    </source>
</reference>
<evidence type="ECO:0000256" key="3">
    <source>
        <dbReference type="SAM" id="MobiDB-lite"/>
    </source>
</evidence>
<dbReference type="Gene3D" id="2.70.170.10">
    <property type="entry name" value="Neurotransmitter-gated ion-channel ligand-binding domain"/>
    <property type="match status" value="1"/>
</dbReference>
<feature type="compositionally biased region" description="Low complexity" evidence="3">
    <location>
        <begin position="941"/>
        <end position="950"/>
    </location>
</feature>
<accession>C7TYG3</accession>
<name>C7TYG3_SCHJA</name>
<keyword evidence="2" id="KW-0175">Coiled coil</keyword>
<dbReference type="GO" id="GO:0005230">
    <property type="term" value="F:extracellular ligand-gated monoatomic ion channel activity"/>
    <property type="evidence" value="ECO:0007669"/>
    <property type="project" value="InterPro"/>
</dbReference>
<comment type="subcellular location">
    <subcellularLocation>
        <location evidence="1">Membrane</location>
        <topology evidence="1">Multi-pass membrane protein</topology>
    </subcellularLocation>
</comment>